<proteinExistence type="predicted"/>
<reference evidence="2 3" key="1">
    <citation type="journal article" date="2019" name="Int. J. Syst. Evol. Microbiol.">
        <title>The Global Catalogue of Microorganisms (GCM) 10K type strain sequencing project: providing services to taxonomists for standard genome sequencing and annotation.</title>
        <authorList>
            <consortium name="The Broad Institute Genomics Platform"/>
            <consortium name="The Broad Institute Genome Sequencing Center for Infectious Disease"/>
            <person name="Wu L."/>
            <person name="Ma J."/>
        </authorList>
    </citation>
    <scope>NUCLEOTIDE SEQUENCE [LARGE SCALE GENOMIC DNA]</scope>
    <source>
        <strain evidence="2 3">JCM 3272</strain>
    </source>
</reference>
<sequence length="130" mass="14124">MSSFIAMRGGRVMRRPGRAKSLVRKMSDSWMATWAPGQRWGPSPKDRAIGDTPSATSRAGHTSPGSLPTASGSRLAVLTDTSTRSPAGMVRPPTVKGAVVRRFRLPTTGSRRSNSWRRAIREGSGLSRYR</sequence>
<dbReference type="EMBL" id="BAAARV010000085">
    <property type="protein sequence ID" value="GAA2379137.1"/>
    <property type="molecule type" value="Genomic_DNA"/>
</dbReference>
<dbReference type="Proteomes" id="UP001501444">
    <property type="component" value="Unassembled WGS sequence"/>
</dbReference>
<evidence type="ECO:0000256" key="1">
    <source>
        <dbReference type="SAM" id="MobiDB-lite"/>
    </source>
</evidence>
<name>A0ABN3HFU3_9ACTN</name>
<comment type="caution">
    <text evidence="2">The sequence shown here is derived from an EMBL/GenBank/DDBJ whole genome shotgun (WGS) entry which is preliminary data.</text>
</comment>
<organism evidence="2 3">
    <name type="scientific">Dactylosporangium salmoneum</name>
    <dbReference type="NCBI Taxonomy" id="53361"/>
    <lineage>
        <taxon>Bacteria</taxon>
        <taxon>Bacillati</taxon>
        <taxon>Actinomycetota</taxon>
        <taxon>Actinomycetes</taxon>
        <taxon>Micromonosporales</taxon>
        <taxon>Micromonosporaceae</taxon>
        <taxon>Dactylosporangium</taxon>
    </lineage>
</organism>
<accession>A0ABN3HFU3</accession>
<gene>
    <name evidence="2" type="ORF">GCM10010170_085650</name>
</gene>
<keyword evidence="3" id="KW-1185">Reference proteome</keyword>
<feature type="compositionally biased region" description="Polar residues" evidence="1">
    <location>
        <begin position="53"/>
        <end position="72"/>
    </location>
</feature>
<protein>
    <submittedName>
        <fullName evidence="2">Uncharacterized protein</fullName>
    </submittedName>
</protein>
<evidence type="ECO:0000313" key="2">
    <source>
        <dbReference type="EMBL" id="GAA2379137.1"/>
    </source>
</evidence>
<evidence type="ECO:0000313" key="3">
    <source>
        <dbReference type="Proteomes" id="UP001501444"/>
    </source>
</evidence>
<feature type="region of interest" description="Disordered" evidence="1">
    <location>
        <begin position="33"/>
        <end position="130"/>
    </location>
</feature>